<dbReference type="InterPro" id="IPR009078">
    <property type="entry name" value="Ferritin-like_SF"/>
</dbReference>
<dbReference type="AlphaFoldDB" id="A0A955L854"/>
<evidence type="ECO:0000256" key="1">
    <source>
        <dbReference type="SAM" id="Phobius"/>
    </source>
</evidence>
<dbReference type="InterPro" id="IPR019243">
    <property type="entry name" value="DUF2202"/>
</dbReference>
<keyword evidence="1" id="KW-1133">Transmembrane helix</keyword>
<keyword evidence="1" id="KW-0472">Membrane</keyword>
<accession>A0A955L854</accession>
<reference evidence="3" key="1">
    <citation type="submission" date="2020-04" db="EMBL/GenBank/DDBJ databases">
        <authorList>
            <person name="Zhang T."/>
        </authorList>
    </citation>
    <scope>NUCLEOTIDE SEQUENCE</scope>
    <source>
        <strain evidence="3">HKST-UBA11</strain>
    </source>
</reference>
<proteinExistence type="predicted"/>
<dbReference type="EMBL" id="JAGQLH010000020">
    <property type="protein sequence ID" value="MCA9385440.1"/>
    <property type="molecule type" value="Genomic_DNA"/>
</dbReference>
<feature type="transmembrane region" description="Helical" evidence="1">
    <location>
        <begin position="7"/>
        <end position="29"/>
    </location>
</feature>
<dbReference type="Pfam" id="PF09968">
    <property type="entry name" value="DUF2202"/>
    <property type="match status" value="1"/>
</dbReference>
<name>A0A955L854_9BACT</name>
<evidence type="ECO:0000259" key="2">
    <source>
        <dbReference type="Pfam" id="PF09968"/>
    </source>
</evidence>
<evidence type="ECO:0000313" key="4">
    <source>
        <dbReference type="Proteomes" id="UP000754563"/>
    </source>
</evidence>
<comment type="caution">
    <text evidence="3">The sequence shown here is derived from an EMBL/GenBank/DDBJ whole genome shotgun (WGS) entry which is preliminary data.</text>
</comment>
<dbReference type="Proteomes" id="UP000754563">
    <property type="component" value="Unassembled WGS sequence"/>
</dbReference>
<protein>
    <submittedName>
        <fullName evidence="3">DUF2202 domain-containing protein</fullName>
    </submittedName>
</protein>
<reference evidence="3" key="2">
    <citation type="journal article" date="2021" name="Microbiome">
        <title>Successional dynamics and alternative stable states in a saline activated sludge microbial community over 9 years.</title>
        <authorList>
            <person name="Wang Y."/>
            <person name="Ye J."/>
            <person name="Ju F."/>
            <person name="Liu L."/>
            <person name="Boyd J.A."/>
            <person name="Deng Y."/>
            <person name="Parks D.H."/>
            <person name="Jiang X."/>
            <person name="Yin X."/>
            <person name="Woodcroft B.J."/>
            <person name="Tyson G.W."/>
            <person name="Hugenholtz P."/>
            <person name="Polz M.F."/>
            <person name="Zhang T."/>
        </authorList>
    </citation>
    <scope>NUCLEOTIDE SEQUENCE</scope>
    <source>
        <strain evidence="3">HKST-UBA11</strain>
    </source>
</reference>
<organism evidence="3 4">
    <name type="scientific">Candidatus Dojkabacteria bacterium</name>
    <dbReference type="NCBI Taxonomy" id="2099670"/>
    <lineage>
        <taxon>Bacteria</taxon>
        <taxon>Candidatus Dojkabacteria</taxon>
    </lineage>
</organism>
<dbReference type="SUPFAM" id="SSF47240">
    <property type="entry name" value="Ferritin-like"/>
    <property type="match status" value="1"/>
</dbReference>
<sequence length="250" mass="28471">MKNKQVLYPLLGIAVIASGVAVFFAGVYFTKTVSQTTTESDVVADFETVDSHDHLYVDEYFKSLPKEELSQEEIDGLLLMREEEKLAHDVYITLYEKWGQNIFSNISKSEQTHTDMVASLLIKYDIEDPVKTNDVGVFQNTDFSKLYTELVEQGEQSLIDALTVGATVEDLDIKDLQTLMEQSDNQDIVTVYQNLTKGSRNHLRAFTRMLNRNGALYEAQYITESEYQEIIDTPSENGVFYDAKGKGRNW</sequence>
<keyword evidence="1" id="KW-0812">Transmembrane</keyword>
<dbReference type="InterPro" id="IPR012347">
    <property type="entry name" value="Ferritin-like"/>
</dbReference>
<evidence type="ECO:0000313" key="3">
    <source>
        <dbReference type="EMBL" id="MCA9385440.1"/>
    </source>
</evidence>
<dbReference type="Gene3D" id="1.20.1260.10">
    <property type="match status" value="1"/>
</dbReference>
<feature type="domain" description="DUF2202" evidence="2">
    <location>
        <begin position="73"/>
        <end position="233"/>
    </location>
</feature>
<gene>
    <name evidence="3" type="ORF">KC717_02205</name>
</gene>
<dbReference type="CDD" id="cd01048">
    <property type="entry name" value="Ferritin_like_AB2"/>
    <property type="match status" value="1"/>
</dbReference>